<dbReference type="EMBL" id="PSYR01000002">
    <property type="protein sequence ID" value="RCN56254.1"/>
    <property type="molecule type" value="Genomic_DNA"/>
</dbReference>
<feature type="transmembrane region" description="Helical" evidence="1">
    <location>
        <begin position="93"/>
        <end position="111"/>
    </location>
</feature>
<feature type="transmembrane region" description="Helical" evidence="1">
    <location>
        <begin position="66"/>
        <end position="87"/>
    </location>
</feature>
<reference evidence="3 4" key="1">
    <citation type="submission" date="2018-02" db="EMBL/GenBank/DDBJ databases">
        <title>Insights into the biology of acidophilic members of the Acidiferrobacteraceae family derived from comparative genomic analyses.</title>
        <authorList>
            <person name="Issotta F."/>
            <person name="Thyssen C."/>
            <person name="Mena C."/>
            <person name="Moya A."/>
            <person name="Bellenberg S."/>
            <person name="Sproer C."/>
            <person name="Covarrubias P.C."/>
            <person name="Sand W."/>
            <person name="Quatrini R."/>
            <person name="Vera M."/>
        </authorList>
    </citation>
    <scope>NUCLEOTIDE SEQUENCE [LARGE SCALE GENOMIC DNA]</scope>
    <source>
        <strain evidence="4">m-1</strain>
    </source>
</reference>
<comment type="caution">
    <text evidence="3">The sequence shown here is derived from an EMBL/GenBank/DDBJ whole genome shotgun (WGS) entry which is preliminary data.</text>
</comment>
<feature type="transmembrane region" description="Helical" evidence="1">
    <location>
        <begin position="176"/>
        <end position="198"/>
    </location>
</feature>
<dbReference type="Proteomes" id="UP000253250">
    <property type="component" value="Unassembled WGS sequence"/>
</dbReference>
<dbReference type="InterPro" id="IPR037185">
    <property type="entry name" value="EmrE-like"/>
</dbReference>
<sequence length="282" mass="28760">MTKKAWPAAALIVGAGSWGVIWYPLRRLAQDGLSGVWLALLMYGGAAAASLILCRGGRCAGVSRRVWLALAVLGGITNIGFVVAVLHDNILRVTLLFYLSPVWSVLAARVFLKERVSLPVVAGIVTALVGVMMLLWRQAAPTLNGFDALALASGAAFAGANVILRAQPDVALAAKLLATFAGVVGVGLVALAVTAHGMPHPPGLAVLAAVVGGGLAIFTITLLVQYGVTALPVRQSSVLLLVEVVTAAFSQHLLLHGALTTRALAGALAVAAGATLVAAYEG</sequence>
<dbReference type="Pfam" id="PF00892">
    <property type="entry name" value="EamA"/>
    <property type="match status" value="1"/>
</dbReference>
<feature type="domain" description="EamA" evidence="2">
    <location>
        <begin position="9"/>
        <end position="135"/>
    </location>
</feature>
<dbReference type="AlphaFoldDB" id="A0A368HCT7"/>
<evidence type="ECO:0000313" key="3">
    <source>
        <dbReference type="EMBL" id="RCN56254.1"/>
    </source>
</evidence>
<evidence type="ECO:0000313" key="4">
    <source>
        <dbReference type="Proteomes" id="UP000253250"/>
    </source>
</evidence>
<feature type="transmembrane region" description="Helical" evidence="1">
    <location>
        <begin position="261"/>
        <end position="280"/>
    </location>
</feature>
<accession>A0A368HCT7</accession>
<name>A0A368HCT7_9GAMM</name>
<dbReference type="InterPro" id="IPR000620">
    <property type="entry name" value="EamA_dom"/>
</dbReference>
<keyword evidence="1" id="KW-0472">Membrane</keyword>
<dbReference type="GO" id="GO:0016020">
    <property type="term" value="C:membrane"/>
    <property type="evidence" value="ECO:0007669"/>
    <property type="project" value="InterPro"/>
</dbReference>
<keyword evidence="1" id="KW-1133">Transmembrane helix</keyword>
<proteinExistence type="predicted"/>
<protein>
    <recommendedName>
        <fullName evidence="2">EamA domain-containing protein</fullName>
    </recommendedName>
</protein>
<evidence type="ECO:0000259" key="2">
    <source>
        <dbReference type="Pfam" id="PF00892"/>
    </source>
</evidence>
<keyword evidence="4" id="KW-1185">Reference proteome</keyword>
<feature type="transmembrane region" description="Helical" evidence="1">
    <location>
        <begin position="148"/>
        <end position="164"/>
    </location>
</feature>
<keyword evidence="1" id="KW-0812">Transmembrane</keyword>
<feature type="transmembrane region" description="Helical" evidence="1">
    <location>
        <begin position="35"/>
        <end position="54"/>
    </location>
</feature>
<dbReference type="SUPFAM" id="SSF103481">
    <property type="entry name" value="Multidrug resistance efflux transporter EmrE"/>
    <property type="match status" value="2"/>
</dbReference>
<evidence type="ECO:0000256" key="1">
    <source>
        <dbReference type="SAM" id="Phobius"/>
    </source>
</evidence>
<feature type="transmembrane region" description="Helical" evidence="1">
    <location>
        <begin position="204"/>
        <end position="226"/>
    </location>
</feature>
<dbReference type="RefSeq" id="WP_114283060.1">
    <property type="nucleotide sequence ID" value="NZ_PSYR01000002.1"/>
</dbReference>
<organism evidence="3 4">
    <name type="scientific">Acidiferrobacter thiooxydans</name>
    <dbReference type="NCBI Taxonomy" id="163359"/>
    <lineage>
        <taxon>Bacteria</taxon>
        <taxon>Pseudomonadati</taxon>
        <taxon>Pseudomonadota</taxon>
        <taxon>Gammaproteobacteria</taxon>
        <taxon>Acidiferrobacterales</taxon>
        <taxon>Acidiferrobacteraceae</taxon>
        <taxon>Acidiferrobacter</taxon>
    </lineage>
</organism>
<feature type="transmembrane region" description="Helical" evidence="1">
    <location>
        <begin position="238"/>
        <end position="255"/>
    </location>
</feature>
<dbReference type="PANTHER" id="PTHR22911">
    <property type="entry name" value="ACYL-MALONYL CONDENSING ENZYME-RELATED"/>
    <property type="match status" value="1"/>
</dbReference>
<dbReference type="OrthoDB" id="5295396at2"/>
<feature type="transmembrane region" description="Helical" evidence="1">
    <location>
        <begin position="118"/>
        <end position="136"/>
    </location>
</feature>
<gene>
    <name evidence="3" type="ORF">C4900_10440</name>
</gene>